<dbReference type="SUPFAM" id="SSF50346">
    <property type="entry name" value="PRC-barrel domain"/>
    <property type="match status" value="1"/>
</dbReference>
<dbReference type="InterPro" id="IPR011961">
    <property type="entry name" value="RimM"/>
</dbReference>
<comment type="function">
    <text evidence="5">An accessory protein needed during the final step in the assembly of 30S ribosomal subunit, possibly for assembly of the head region. Essential for efficient processing of 16S rRNA. May be needed both before and after RbfA during the maturation of 16S rRNA. It has affinity for free ribosomal 30S subunits but not for 70S ribosomes.</text>
</comment>
<dbReference type="EMBL" id="BMFY01000001">
    <property type="protein sequence ID" value="GGA03213.1"/>
    <property type="molecule type" value="Genomic_DNA"/>
</dbReference>
<dbReference type="RefSeq" id="WP_308420786.1">
    <property type="nucleotide sequence ID" value="NZ_BMFY01000001.1"/>
</dbReference>
<comment type="subcellular location">
    <subcellularLocation>
        <location evidence="5">Cytoplasm</location>
    </subcellularLocation>
</comment>
<dbReference type="Pfam" id="PF24986">
    <property type="entry name" value="PRC_RimM"/>
    <property type="match status" value="1"/>
</dbReference>
<keyword evidence="4 5" id="KW-0143">Chaperone</keyword>
<keyword evidence="9" id="KW-1185">Reference proteome</keyword>
<proteinExistence type="inferred from homology"/>
<evidence type="ECO:0000259" key="6">
    <source>
        <dbReference type="Pfam" id="PF01782"/>
    </source>
</evidence>
<evidence type="ECO:0000256" key="3">
    <source>
        <dbReference type="ARBA" id="ARBA00022552"/>
    </source>
</evidence>
<keyword evidence="1 5" id="KW-0963">Cytoplasm</keyword>
<feature type="domain" description="RimM N-terminal" evidence="6">
    <location>
        <begin position="7"/>
        <end position="84"/>
    </location>
</feature>
<dbReference type="GO" id="GO:0005840">
    <property type="term" value="C:ribosome"/>
    <property type="evidence" value="ECO:0007669"/>
    <property type="project" value="InterPro"/>
</dbReference>
<sequence length="169" mass="18775">MAEMNAVARLGKPHGIRGEVTVEVLTDAPEERFVPDTVFVTEPDIGPLTLTGARWHRERLLLSFAEVTDRTRAEQIRNTRLMAPVLDDEEDDDAWRAEELTGLSVLREGTRIGEVTDLLFGTAQDLLEIRLDEDDRAVLVPFVEQIVPEVDVEAGHIVITPPGGLIEEA</sequence>
<dbReference type="GO" id="GO:0005737">
    <property type="term" value="C:cytoplasm"/>
    <property type="evidence" value="ECO:0007669"/>
    <property type="project" value="UniProtKB-SubCell"/>
</dbReference>
<reference evidence="8" key="2">
    <citation type="submission" date="2020-09" db="EMBL/GenBank/DDBJ databases">
        <authorList>
            <person name="Sun Q."/>
            <person name="Zhou Y."/>
        </authorList>
    </citation>
    <scope>NUCLEOTIDE SEQUENCE</scope>
    <source>
        <strain evidence="8">CGMCC 1.12785</strain>
    </source>
</reference>
<dbReference type="GO" id="GO:0042274">
    <property type="term" value="P:ribosomal small subunit biogenesis"/>
    <property type="evidence" value="ECO:0007669"/>
    <property type="project" value="UniProtKB-UniRule"/>
</dbReference>
<organism evidence="8 9">
    <name type="scientific">Sediminivirga luteola</name>
    <dbReference type="NCBI Taxonomy" id="1774748"/>
    <lineage>
        <taxon>Bacteria</taxon>
        <taxon>Bacillati</taxon>
        <taxon>Actinomycetota</taxon>
        <taxon>Actinomycetes</taxon>
        <taxon>Micrococcales</taxon>
        <taxon>Brevibacteriaceae</taxon>
        <taxon>Sediminivirga</taxon>
    </lineage>
</organism>
<feature type="domain" description="Ribosome maturation factor RimM PRC barrel" evidence="7">
    <location>
        <begin position="98"/>
        <end position="165"/>
    </location>
</feature>
<evidence type="ECO:0000256" key="5">
    <source>
        <dbReference type="HAMAP-Rule" id="MF_00014"/>
    </source>
</evidence>
<evidence type="ECO:0000256" key="1">
    <source>
        <dbReference type="ARBA" id="ARBA00022490"/>
    </source>
</evidence>
<accession>A0A8J2TV70</accession>
<dbReference type="PANTHER" id="PTHR33692">
    <property type="entry name" value="RIBOSOME MATURATION FACTOR RIMM"/>
    <property type="match status" value="1"/>
</dbReference>
<dbReference type="NCBIfam" id="TIGR02273">
    <property type="entry name" value="16S_RimM"/>
    <property type="match status" value="1"/>
</dbReference>
<gene>
    <name evidence="5 8" type="primary">rimM</name>
    <name evidence="8" type="ORF">GCM10011333_02370</name>
</gene>
<evidence type="ECO:0000256" key="4">
    <source>
        <dbReference type="ARBA" id="ARBA00023186"/>
    </source>
</evidence>
<comment type="caution">
    <text evidence="8">The sequence shown here is derived from an EMBL/GenBank/DDBJ whole genome shotgun (WGS) entry which is preliminary data.</text>
</comment>
<dbReference type="InterPro" id="IPR002676">
    <property type="entry name" value="RimM_N"/>
</dbReference>
<dbReference type="SUPFAM" id="SSF50447">
    <property type="entry name" value="Translation proteins"/>
    <property type="match status" value="1"/>
</dbReference>
<dbReference type="InterPro" id="IPR036976">
    <property type="entry name" value="RimM_N_sf"/>
</dbReference>
<keyword evidence="3 5" id="KW-0698">rRNA processing</keyword>
<dbReference type="Gene3D" id="2.30.30.240">
    <property type="entry name" value="PRC-barrel domain"/>
    <property type="match status" value="1"/>
</dbReference>
<dbReference type="Gene3D" id="2.40.30.60">
    <property type="entry name" value="RimM"/>
    <property type="match status" value="1"/>
</dbReference>
<comment type="domain">
    <text evidence="5">The PRC barrel domain binds ribosomal protein uS19.</text>
</comment>
<dbReference type="GO" id="GO:0006364">
    <property type="term" value="P:rRNA processing"/>
    <property type="evidence" value="ECO:0007669"/>
    <property type="project" value="UniProtKB-UniRule"/>
</dbReference>
<reference evidence="8" key="1">
    <citation type="journal article" date="2014" name="Int. J. Syst. Evol. Microbiol.">
        <title>Complete genome sequence of Corynebacterium casei LMG S-19264T (=DSM 44701T), isolated from a smear-ripened cheese.</title>
        <authorList>
            <consortium name="US DOE Joint Genome Institute (JGI-PGF)"/>
            <person name="Walter F."/>
            <person name="Albersmeier A."/>
            <person name="Kalinowski J."/>
            <person name="Ruckert C."/>
        </authorList>
    </citation>
    <scope>NUCLEOTIDE SEQUENCE</scope>
    <source>
        <strain evidence="8">CGMCC 1.12785</strain>
    </source>
</reference>
<evidence type="ECO:0000313" key="9">
    <source>
        <dbReference type="Proteomes" id="UP000616114"/>
    </source>
</evidence>
<evidence type="ECO:0000259" key="7">
    <source>
        <dbReference type="Pfam" id="PF24986"/>
    </source>
</evidence>
<dbReference type="HAMAP" id="MF_00014">
    <property type="entry name" value="Ribosome_mat_RimM"/>
    <property type="match status" value="1"/>
</dbReference>
<dbReference type="GO" id="GO:0043022">
    <property type="term" value="F:ribosome binding"/>
    <property type="evidence" value="ECO:0007669"/>
    <property type="project" value="InterPro"/>
</dbReference>
<dbReference type="InterPro" id="IPR056792">
    <property type="entry name" value="PRC_RimM"/>
</dbReference>
<protein>
    <recommendedName>
        <fullName evidence="5">Ribosome maturation factor RimM</fullName>
    </recommendedName>
</protein>
<dbReference type="InterPro" id="IPR009000">
    <property type="entry name" value="Transl_B-barrel_sf"/>
</dbReference>
<dbReference type="InterPro" id="IPR011033">
    <property type="entry name" value="PRC_barrel-like_sf"/>
</dbReference>
<evidence type="ECO:0000313" key="8">
    <source>
        <dbReference type="EMBL" id="GGA03213.1"/>
    </source>
</evidence>
<dbReference type="Pfam" id="PF01782">
    <property type="entry name" value="RimM"/>
    <property type="match status" value="1"/>
</dbReference>
<comment type="similarity">
    <text evidence="5">Belongs to the RimM family.</text>
</comment>
<name>A0A8J2TV70_9MICO</name>
<dbReference type="PANTHER" id="PTHR33692:SF1">
    <property type="entry name" value="RIBOSOME MATURATION FACTOR RIMM"/>
    <property type="match status" value="1"/>
</dbReference>
<keyword evidence="2 5" id="KW-0690">Ribosome biogenesis</keyword>
<comment type="subunit">
    <text evidence="5">Binds ribosomal protein uS19.</text>
</comment>
<evidence type="ECO:0000256" key="2">
    <source>
        <dbReference type="ARBA" id="ARBA00022517"/>
    </source>
</evidence>
<dbReference type="Proteomes" id="UP000616114">
    <property type="component" value="Unassembled WGS sequence"/>
</dbReference>
<dbReference type="AlphaFoldDB" id="A0A8J2TV70"/>